<dbReference type="EMBL" id="DQTV01000067">
    <property type="protein sequence ID" value="HIP57140.1"/>
    <property type="molecule type" value="Genomic_DNA"/>
</dbReference>
<sequence length="83" mass="9590">MADRKLRCLVCGRVFYEGQGVKISAGGMQLVFHSKSCAIKFVRSMLLYLDPKDLENAVKLAVKEFEERLKELEELRKKRIESL</sequence>
<evidence type="ECO:0000313" key="2">
    <source>
        <dbReference type="EMBL" id="HIP57140.1"/>
    </source>
</evidence>
<evidence type="ECO:0000256" key="1">
    <source>
        <dbReference type="SAM" id="Coils"/>
    </source>
</evidence>
<comment type="caution">
    <text evidence="2">The sequence shown here is derived from an EMBL/GenBank/DDBJ whole genome shotgun (WGS) entry which is preliminary data.</text>
</comment>
<evidence type="ECO:0000313" key="3">
    <source>
        <dbReference type="Proteomes" id="UP000605805"/>
    </source>
</evidence>
<dbReference type="AlphaFoldDB" id="A0A833DTQ3"/>
<organism evidence="2 3">
    <name type="scientific">Ignisphaera aggregans</name>
    <dbReference type="NCBI Taxonomy" id="334771"/>
    <lineage>
        <taxon>Archaea</taxon>
        <taxon>Thermoproteota</taxon>
        <taxon>Thermoprotei</taxon>
        <taxon>Desulfurococcales</taxon>
        <taxon>Desulfurococcaceae</taxon>
        <taxon>Ignisphaera</taxon>
    </lineage>
</organism>
<dbReference type="Proteomes" id="UP000605805">
    <property type="component" value="Unassembled WGS sequence"/>
</dbReference>
<accession>A0A833DTQ3</accession>
<reference evidence="2" key="1">
    <citation type="journal article" date="2020" name="ISME J.">
        <title>Gammaproteobacteria mediating utilization of methyl-, sulfur- and petroleum organic compounds in deep ocean hydrothermal plumes.</title>
        <authorList>
            <person name="Zhou Z."/>
            <person name="Liu Y."/>
            <person name="Pan J."/>
            <person name="Cron B.R."/>
            <person name="Toner B.M."/>
            <person name="Anantharaman K."/>
            <person name="Breier J.A."/>
            <person name="Dick G.J."/>
            <person name="Li M."/>
        </authorList>
    </citation>
    <scope>NUCLEOTIDE SEQUENCE</scope>
    <source>
        <strain evidence="2">SZUA-1435</strain>
    </source>
</reference>
<proteinExistence type="predicted"/>
<protein>
    <submittedName>
        <fullName evidence="2">Uncharacterized protein</fullName>
    </submittedName>
</protein>
<name>A0A833DTQ3_9CREN</name>
<feature type="coiled-coil region" evidence="1">
    <location>
        <begin position="55"/>
        <end position="82"/>
    </location>
</feature>
<keyword evidence="1" id="KW-0175">Coiled coil</keyword>
<gene>
    <name evidence="2" type="ORF">EYH02_03610</name>
</gene>